<dbReference type="Gene3D" id="3.40.630.30">
    <property type="match status" value="1"/>
</dbReference>
<dbReference type="PROSITE" id="PS51186">
    <property type="entry name" value="GNAT"/>
    <property type="match status" value="1"/>
</dbReference>
<dbReference type="Proteomes" id="UP000186336">
    <property type="component" value="Chromosome"/>
</dbReference>
<name>A0A1P8MTJ0_9RHOB</name>
<dbReference type="GO" id="GO:0016747">
    <property type="term" value="F:acyltransferase activity, transferring groups other than amino-acyl groups"/>
    <property type="evidence" value="ECO:0007669"/>
    <property type="project" value="InterPro"/>
</dbReference>
<dbReference type="RefSeq" id="WP_076627217.1">
    <property type="nucleotide sequence ID" value="NZ_CP019312.1"/>
</dbReference>
<feature type="domain" description="N-acetyltransferase" evidence="1">
    <location>
        <begin position="29"/>
        <end position="169"/>
    </location>
</feature>
<evidence type="ECO:0000313" key="2">
    <source>
        <dbReference type="EMBL" id="APX11355.1"/>
    </source>
</evidence>
<gene>
    <name evidence="2" type="ORF">BWR18_06430</name>
</gene>
<organism evidence="2 3">
    <name type="scientific">Tateyamaria omphalii</name>
    <dbReference type="NCBI Taxonomy" id="299262"/>
    <lineage>
        <taxon>Bacteria</taxon>
        <taxon>Pseudomonadati</taxon>
        <taxon>Pseudomonadota</taxon>
        <taxon>Alphaproteobacteria</taxon>
        <taxon>Rhodobacterales</taxon>
        <taxon>Roseobacteraceae</taxon>
        <taxon>Tateyamaria</taxon>
    </lineage>
</organism>
<dbReference type="InterPro" id="IPR016181">
    <property type="entry name" value="Acyl_CoA_acyltransferase"/>
</dbReference>
<dbReference type="KEGG" id="tom:BWR18_06430"/>
<dbReference type="InterPro" id="IPR000182">
    <property type="entry name" value="GNAT_dom"/>
</dbReference>
<proteinExistence type="predicted"/>
<keyword evidence="3" id="KW-1185">Reference proteome</keyword>
<dbReference type="CDD" id="cd04301">
    <property type="entry name" value="NAT_SF"/>
    <property type="match status" value="1"/>
</dbReference>
<dbReference type="AlphaFoldDB" id="A0A1P8MTJ0"/>
<dbReference type="Pfam" id="PF00583">
    <property type="entry name" value="Acetyltransf_1"/>
    <property type="match status" value="1"/>
</dbReference>
<sequence length="175" mass="18952">MPTDPSPQAVTPAPTVVARGTVTDAEAKPFLRRCFAAAYPAFATPDMLAHVEDVQTTDILANEVEDRILIAARQEGRLVGLGVGVLRHRTLYAWGLYVDPALHRSGLGTRIMAALCADLADDIMVEVQVYSESNDARAFYTALGFQTTDHTQAELFPGHICTLAILSAERSALRI</sequence>
<protein>
    <recommendedName>
        <fullName evidence="1">N-acetyltransferase domain-containing protein</fullName>
    </recommendedName>
</protein>
<dbReference type="SUPFAM" id="SSF55729">
    <property type="entry name" value="Acyl-CoA N-acyltransferases (Nat)"/>
    <property type="match status" value="1"/>
</dbReference>
<evidence type="ECO:0000313" key="3">
    <source>
        <dbReference type="Proteomes" id="UP000186336"/>
    </source>
</evidence>
<dbReference type="OrthoDB" id="7205533at2"/>
<dbReference type="EMBL" id="CP019312">
    <property type="protein sequence ID" value="APX11355.1"/>
    <property type="molecule type" value="Genomic_DNA"/>
</dbReference>
<reference evidence="2 3" key="1">
    <citation type="submission" date="2017-01" db="EMBL/GenBank/DDBJ databases">
        <title>Complete genome of Tateyamaria omphalii DOK1-4 isolated from seawater in Dokdo.</title>
        <authorList>
            <person name="Kim J.H."/>
            <person name="Chi W.-J."/>
        </authorList>
    </citation>
    <scope>NUCLEOTIDE SEQUENCE [LARGE SCALE GENOMIC DNA]</scope>
    <source>
        <strain evidence="2 3">DOK1-4</strain>
    </source>
</reference>
<dbReference type="STRING" id="299262.BWR18_06430"/>
<evidence type="ECO:0000259" key="1">
    <source>
        <dbReference type="PROSITE" id="PS51186"/>
    </source>
</evidence>
<accession>A0A1P8MTJ0</accession>